<dbReference type="EMBL" id="KN824304">
    <property type="protein sequence ID" value="KIM26669.1"/>
    <property type="molecule type" value="Genomic_DNA"/>
</dbReference>
<name>A0A0C3B3B3_SERVB</name>
<feature type="region of interest" description="Disordered" evidence="1">
    <location>
        <begin position="1"/>
        <end position="23"/>
    </location>
</feature>
<keyword evidence="3" id="KW-1185">Reference proteome</keyword>
<evidence type="ECO:0000313" key="3">
    <source>
        <dbReference type="Proteomes" id="UP000054097"/>
    </source>
</evidence>
<dbReference type="HOGENOM" id="CLU_344223_0_0_1"/>
<dbReference type="Proteomes" id="UP000054097">
    <property type="component" value="Unassembled WGS sequence"/>
</dbReference>
<proteinExistence type="predicted"/>
<gene>
    <name evidence="2" type="ORF">M408DRAFT_9730</name>
</gene>
<evidence type="ECO:0000313" key="2">
    <source>
        <dbReference type="EMBL" id="KIM26669.1"/>
    </source>
</evidence>
<evidence type="ECO:0008006" key="4">
    <source>
        <dbReference type="Google" id="ProtNLM"/>
    </source>
</evidence>
<dbReference type="AlphaFoldDB" id="A0A0C3B3B3"/>
<reference evidence="2 3" key="1">
    <citation type="submission" date="2014-04" db="EMBL/GenBank/DDBJ databases">
        <authorList>
            <consortium name="DOE Joint Genome Institute"/>
            <person name="Kuo A."/>
            <person name="Zuccaro A."/>
            <person name="Kohler A."/>
            <person name="Nagy L.G."/>
            <person name="Floudas D."/>
            <person name="Copeland A."/>
            <person name="Barry K.W."/>
            <person name="Cichocki N."/>
            <person name="Veneault-Fourrey C."/>
            <person name="LaButti K."/>
            <person name="Lindquist E.A."/>
            <person name="Lipzen A."/>
            <person name="Lundell T."/>
            <person name="Morin E."/>
            <person name="Murat C."/>
            <person name="Sun H."/>
            <person name="Tunlid A."/>
            <person name="Henrissat B."/>
            <person name="Grigoriev I.V."/>
            <person name="Hibbett D.S."/>
            <person name="Martin F."/>
            <person name="Nordberg H.P."/>
            <person name="Cantor M.N."/>
            <person name="Hua S.X."/>
        </authorList>
    </citation>
    <scope>NUCLEOTIDE SEQUENCE [LARGE SCALE GENOMIC DNA]</scope>
    <source>
        <strain evidence="2 3">MAFF 305830</strain>
    </source>
</reference>
<evidence type="ECO:0000256" key="1">
    <source>
        <dbReference type="SAM" id="MobiDB-lite"/>
    </source>
</evidence>
<sequence length="822" mass="93615">MHHFKRLPEEQPNTSQGGDFTDAEDGHFPTEILEFIISHVGERTDLASISRCSKSLKWIAERLLYRSIGINTEYIETNENFINTRRIGLLSKTLQVPYRALLVTDLQIRLRYWKVSDEQNCGLPRELRACGCDTYDEQFGLVLQYLSSLRNLDLLCHLCPQRDKERHAYLTWLHLPSLKSISYTCLCSMCRRGNFEMISHAPCLSTVTSFALDWRPNSMIDYDYGGKYIPVNPHLLPNVTALMHNGTALADSIMASRPISRVCRLRAQSQDTDDFLLSFHGAASRSLVPLTHLYSGNLLEGLRDHLSVSPQPYRHLTAIGTLTFTSYKYSEVLESLRPLVVLDRLKLIEVERGMCFKPPKSSTVCSKSEFRSALGDQNPNLRVILISARETIGSGRMVGTEVWKRGESEWANYIIPYYTYWEVCTTKFSNYIMESTCFGTLLEPLMDLLGQASYQLRRSGFAQVLWIKYEKQGRPLLCPIIHQAAQSQLSNRNGDGTAGVWTSFQSGHARIGMHHFKRLLRKQSKTPQRSDFTDVEDGRFPAEILELIISEVCERTDLVSISRSSKSLKRIAEPFLYRRIDINSEFCTTERNFMNAHRVGLLYKALQVPSRALLVTDLQIHLEYRLVCSEKDSKVPHGLRACGCNTYDERLRLVLQSLHSLQNLVLSCGLCFDMSKERHTYMRDLDLPSLKSLSYTCLCSARWWGNFKMISSASYLSTVTSFALDWRYTPDVDFDQLGEDILNDPNVLQNVTGLMHNGTAFADSVMVSRPISRVCRHRADILIDERLWTFHPAAILGGFGIIAYSYCTGQVGDDRGGAWSSF</sequence>
<protein>
    <recommendedName>
        <fullName evidence="4">F-box domain-containing protein</fullName>
    </recommendedName>
</protein>
<organism evidence="2 3">
    <name type="scientific">Serendipita vermifera MAFF 305830</name>
    <dbReference type="NCBI Taxonomy" id="933852"/>
    <lineage>
        <taxon>Eukaryota</taxon>
        <taxon>Fungi</taxon>
        <taxon>Dikarya</taxon>
        <taxon>Basidiomycota</taxon>
        <taxon>Agaricomycotina</taxon>
        <taxon>Agaricomycetes</taxon>
        <taxon>Sebacinales</taxon>
        <taxon>Serendipitaceae</taxon>
        <taxon>Serendipita</taxon>
    </lineage>
</organism>
<accession>A0A0C3B3B3</accession>
<reference evidence="3" key="2">
    <citation type="submission" date="2015-01" db="EMBL/GenBank/DDBJ databases">
        <title>Evolutionary Origins and Diversification of the Mycorrhizal Mutualists.</title>
        <authorList>
            <consortium name="DOE Joint Genome Institute"/>
            <consortium name="Mycorrhizal Genomics Consortium"/>
            <person name="Kohler A."/>
            <person name="Kuo A."/>
            <person name="Nagy L.G."/>
            <person name="Floudas D."/>
            <person name="Copeland A."/>
            <person name="Barry K.W."/>
            <person name="Cichocki N."/>
            <person name="Veneault-Fourrey C."/>
            <person name="LaButti K."/>
            <person name="Lindquist E.A."/>
            <person name="Lipzen A."/>
            <person name="Lundell T."/>
            <person name="Morin E."/>
            <person name="Murat C."/>
            <person name="Riley R."/>
            <person name="Ohm R."/>
            <person name="Sun H."/>
            <person name="Tunlid A."/>
            <person name="Henrissat B."/>
            <person name="Grigoriev I.V."/>
            <person name="Hibbett D.S."/>
            <person name="Martin F."/>
        </authorList>
    </citation>
    <scope>NUCLEOTIDE SEQUENCE [LARGE SCALE GENOMIC DNA]</scope>
    <source>
        <strain evidence="3">MAFF 305830</strain>
    </source>
</reference>